<evidence type="ECO:0000313" key="1">
    <source>
        <dbReference type="Proteomes" id="UP000095286"/>
    </source>
</evidence>
<protein>
    <submittedName>
        <fullName evidence="2">MFS domain-containing protein</fullName>
    </submittedName>
</protein>
<sequence length="439" mass="47921">MIIARSNKWTGAFELYKQFKLNDWILFGLLSVTNIAVPTTFSCMAPFFNDVATNKGLTLSEVGIVFGVFNLGSTCGAIFFGKFISIFGCKKIFIFGMFFTSAATICFAFTNLIQSKYLYLISTLTLRVLQAFGSSAFLTCSYTLAARLFPNAISTLMGAFETFSCIGYAVGPIIGSFFYTLGGYSLPFIVLSFTLFVIGLISIFFISDLVDQKSNDQTLDDLENGGFKKLLSSKDILLLLGVVSIVGFTYTALDPILPLILIKEFNLSFIKIGILFGLISLGFAIVAPIYGYFIDNQNNASHTLYIGGGLVTALSFYLMGIQIYPLFTLNLSSYTIILFLFGCSGCAIYVPTFKSLLDTVKAQAFPDTITTTSYVSGAFSASYNLGGFLGPIICSLIADYVGYKWTMTCVAVLVATYTIIFTLLFILPKRRSKVGGEVV</sequence>
<organism evidence="1 2">
    <name type="scientific">Rhabditophanes sp. KR3021</name>
    <dbReference type="NCBI Taxonomy" id="114890"/>
    <lineage>
        <taxon>Eukaryota</taxon>
        <taxon>Metazoa</taxon>
        <taxon>Ecdysozoa</taxon>
        <taxon>Nematoda</taxon>
        <taxon>Chromadorea</taxon>
        <taxon>Rhabditida</taxon>
        <taxon>Tylenchina</taxon>
        <taxon>Panagrolaimomorpha</taxon>
        <taxon>Strongyloidoidea</taxon>
        <taxon>Alloionematidae</taxon>
        <taxon>Rhabditophanes</taxon>
    </lineage>
</organism>
<accession>A0AC35U0U0</accession>
<evidence type="ECO:0000313" key="2">
    <source>
        <dbReference type="WBParaSite" id="RSKR_0000654700.1"/>
    </source>
</evidence>
<reference evidence="2" key="1">
    <citation type="submission" date="2016-11" db="UniProtKB">
        <authorList>
            <consortium name="WormBaseParasite"/>
        </authorList>
    </citation>
    <scope>IDENTIFICATION</scope>
    <source>
        <strain evidence="2">KR3021</strain>
    </source>
</reference>
<dbReference type="WBParaSite" id="RSKR_0000654700.1">
    <property type="protein sequence ID" value="RSKR_0000654700.1"/>
    <property type="gene ID" value="RSKR_0000654700"/>
</dbReference>
<proteinExistence type="predicted"/>
<name>A0AC35U0U0_9BILA</name>
<dbReference type="Proteomes" id="UP000095286">
    <property type="component" value="Unplaced"/>
</dbReference>